<accession>A0A1Y1YM03</accession>
<dbReference type="InterPro" id="IPR035979">
    <property type="entry name" value="RBD_domain_sf"/>
</dbReference>
<dbReference type="STRING" id="1231657.A0A1Y1YM03"/>
<dbReference type="Proteomes" id="UP000193144">
    <property type="component" value="Unassembled WGS sequence"/>
</dbReference>
<dbReference type="InterPro" id="IPR012677">
    <property type="entry name" value="Nucleotide-bd_a/b_plait_sf"/>
</dbReference>
<reference evidence="4 5" key="1">
    <citation type="submission" date="2016-07" db="EMBL/GenBank/DDBJ databases">
        <title>Pervasive Adenine N6-methylation of Active Genes in Fungi.</title>
        <authorList>
            <consortium name="DOE Joint Genome Institute"/>
            <person name="Mondo S.J."/>
            <person name="Dannebaum R.O."/>
            <person name="Kuo R.C."/>
            <person name="Labutti K."/>
            <person name="Haridas S."/>
            <person name="Kuo A."/>
            <person name="Salamov A."/>
            <person name="Ahrendt S.R."/>
            <person name="Lipzen A."/>
            <person name="Sullivan W."/>
            <person name="Andreopoulos W.B."/>
            <person name="Clum A."/>
            <person name="Lindquist E."/>
            <person name="Daum C."/>
            <person name="Ramamoorthy G.K."/>
            <person name="Gryganskyi A."/>
            <person name="Culley D."/>
            <person name="Magnuson J.K."/>
            <person name="James T.Y."/>
            <person name="O'Malley M.A."/>
            <person name="Stajich J.E."/>
            <person name="Spatafora J.W."/>
            <person name="Visel A."/>
            <person name="Grigoriev I.V."/>
        </authorList>
    </citation>
    <scope>NUCLEOTIDE SEQUENCE [LARGE SCALE GENOMIC DNA]</scope>
    <source>
        <strain evidence="4 5">CBS 115471</strain>
    </source>
</reference>
<dbReference type="GO" id="GO:0005634">
    <property type="term" value="C:nucleus"/>
    <property type="evidence" value="ECO:0007669"/>
    <property type="project" value="TreeGrafter"/>
</dbReference>
<dbReference type="SUPFAM" id="SSF54928">
    <property type="entry name" value="RNA-binding domain, RBD"/>
    <property type="match status" value="1"/>
</dbReference>
<keyword evidence="5" id="KW-1185">Reference proteome</keyword>
<dbReference type="GO" id="GO:0003729">
    <property type="term" value="F:mRNA binding"/>
    <property type="evidence" value="ECO:0007669"/>
    <property type="project" value="TreeGrafter"/>
</dbReference>
<evidence type="ECO:0000313" key="5">
    <source>
        <dbReference type="Proteomes" id="UP000193144"/>
    </source>
</evidence>
<dbReference type="InterPro" id="IPR025715">
    <property type="entry name" value="FoP_C"/>
</dbReference>
<name>A0A1Y1YM03_9PLEO</name>
<gene>
    <name evidence="4" type="ORF">BCR34DRAFT_593016</name>
</gene>
<dbReference type="Gene3D" id="3.30.70.330">
    <property type="match status" value="1"/>
</dbReference>
<dbReference type="AlphaFoldDB" id="A0A1Y1YM03"/>
<evidence type="ECO:0000259" key="3">
    <source>
        <dbReference type="SMART" id="SM01218"/>
    </source>
</evidence>
<dbReference type="InterPro" id="IPR051229">
    <property type="entry name" value="ALYREF_mRNA_export"/>
</dbReference>
<dbReference type="EMBL" id="MCFA01000205">
    <property type="protein sequence ID" value="ORX99031.1"/>
    <property type="molecule type" value="Genomic_DNA"/>
</dbReference>
<feature type="region of interest" description="Disordered" evidence="2">
    <location>
        <begin position="65"/>
        <end position="158"/>
    </location>
</feature>
<organism evidence="4 5">
    <name type="scientific">Clohesyomyces aquaticus</name>
    <dbReference type="NCBI Taxonomy" id="1231657"/>
    <lineage>
        <taxon>Eukaryota</taxon>
        <taxon>Fungi</taxon>
        <taxon>Dikarya</taxon>
        <taxon>Ascomycota</taxon>
        <taxon>Pezizomycotina</taxon>
        <taxon>Dothideomycetes</taxon>
        <taxon>Pleosporomycetidae</taxon>
        <taxon>Pleosporales</taxon>
        <taxon>Lindgomycetaceae</taxon>
        <taxon>Clohesyomyces</taxon>
    </lineage>
</organism>
<keyword evidence="1" id="KW-0694">RNA-binding</keyword>
<sequence length="158" mass="16544">MVGKPKKVLLQYGPNGQSLGSAIVIFPRSDLAAKAASELNGVSIDKRPIRVEILLSAAAVPVIPQKTLAERVTSSKKSEKNKPKPATKPAGGRGRGNKRGRGTGGRNARGPKKTIEELDADMTDYWKDDGANGDAMATNGGGAVQATTGDTNMDDEML</sequence>
<comment type="caution">
    <text evidence="4">The sequence shown here is derived from an EMBL/GenBank/DDBJ whole genome shotgun (WGS) entry which is preliminary data.</text>
</comment>
<evidence type="ECO:0000256" key="2">
    <source>
        <dbReference type="SAM" id="MobiDB-lite"/>
    </source>
</evidence>
<dbReference type="Pfam" id="PF13865">
    <property type="entry name" value="FoP_duplication"/>
    <property type="match status" value="1"/>
</dbReference>
<dbReference type="PANTHER" id="PTHR19965:SF35">
    <property type="entry name" value="RNA ANNEALING PROTEIN YRA1"/>
    <property type="match status" value="1"/>
</dbReference>
<evidence type="ECO:0000313" key="4">
    <source>
        <dbReference type="EMBL" id="ORX99031.1"/>
    </source>
</evidence>
<dbReference type="PANTHER" id="PTHR19965">
    <property type="entry name" value="RNA AND EXPORT FACTOR BINDING PROTEIN"/>
    <property type="match status" value="1"/>
</dbReference>
<proteinExistence type="predicted"/>
<protein>
    <recommendedName>
        <fullName evidence="3">Chromatin target of PRMT1 protein C-terminal domain-containing protein</fullName>
    </recommendedName>
</protein>
<dbReference type="SMART" id="SM01218">
    <property type="entry name" value="FoP_duplication"/>
    <property type="match status" value="1"/>
</dbReference>
<feature type="domain" description="Chromatin target of PRMT1 protein C-terminal" evidence="3">
    <location>
        <begin position="64"/>
        <end position="147"/>
    </location>
</feature>
<dbReference type="OrthoDB" id="346839at2759"/>
<evidence type="ECO:0000256" key="1">
    <source>
        <dbReference type="ARBA" id="ARBA00022884"/>
    </source>
</evidence>